<evidence type="ECO:0000313" key="4">
    <source>
        <dbReference type="Proteomes" id="UP000233293"/>
    </source>
</evidence>
<dbReference type="Gene3D" id="3.30.1360.120">
    <property type="entry name" value="Probable tRNA modification gtpase trme, domain 1"/>
    <property type="match status" value="1"/>
</dbReference>
<evidence type="ECO:0000256" key="1">
    <source>
        <dbReference type="ARBA" id="ARBA00022946"/>
    </source>
</evidence>
<dbReference type="InterPro" id="IPR017703">
    <property type="entry name" value="YgfZ/GCV_T_CS"/>
</dbReference>
<protein>
    <submittedName>
        <fullName evidence="3">Folate-binding protein</fullName>
    </submittedName>
</protein>
<dbReference type="OrthoDB" id="9796287at2"/>
<feature type="domain" description="CAF17 C-terminal" evidence="2">
    <location>
        <begin position="224"/>
        <end position="295"/>
    </location>
</feature>
<dbReference type="SUPFAM" id="SSF103025">
    <property type="entry name" value="Folate-binding domain"/>
    <property type="match status" value="1"/>
</dbReference>
<dbReference type="InterPro" id="IPR045179">
    <property type="entry name" value="YgfZ/GcvT"/>
</dbReference>
<dbReference type="NCBIfam" id="TIGR03317">
    <property type="entry name" value="ygfZ_signature"/>
    <property type="match status" value="1"/>
</dbReference>
<dbReference type="InterPro" id="IPR027266">
    <property type="entry name" value="TrmE/GcvT-like"/>
</dbReference>
<gene>
    <name evidence="3" type="ORF">CWS72_22560</name>
</gene>
<organism evidence="3 4">
    <name type="scientific">Telmatospirillum siberiense</name>
    <dbReference type="NCBI Taxonomy" id="382514"/>
    <lineage>
        <taxon>Bacteria</taxon>
        <taxon>Pseudomonadati</taxon>
        <taxon>Pseudomonadota</taxon>
        <taxon>Alphaproteobacteria</taxon>
        <taxon>Rhodospirillales</taxon>
        <taxon>Rhodospirillaceae</taxon>
        <taxon>Telmatospirillum</taxon>
    </lineage>
</organism>
<sequence length="297" mass="32210">MAKSHFIPLPHRALISLSGEERKTFLQGLVSNDVTKAGADHALYSAFLTPQGKFLHEFFLGEQDETLLLETETERRADFAKRLSLYKLRSKVGIAANDGLRPYAIVGSGAAGLFGLAETAGDARPFAGGLIFVDPRLAEAGLRAWLPPEGEAALREAGLTEGEIDLWDKHRIELGLPDGSRDLVPDKALLLENGFDELHGVDWQKGCYLGQELTARTKYRGLVRKRLLPVDITGPVPEPGSPILLDGTDAGEMRSHAGNVGLAMIRIDAFEQIAATGRALEAGESRLTPHKPAWAVF</sequence>
<dbReference type="InterPro" id="IPR057460">
    <property type="entry name" value="CAF17_C"/>
</dbReference>
<name>A0A2N3PPA6_9PROT</name>
<dbReference type="PANTHER" id="PTHR22602:SF0">
    <property type="entry name" value="TRANSFERASE CAF17, MITOCHONDRIAL-RELATED"/>
    <property type="match status" value="1"/>
</dbReference>
<keyword evidence="1" id="KW-0809">Transit peptide</keyword>
<proteinExistence type="predicted"/>
<dbReference type="Pfam" id="PF25455">
    <property type="entry name" value="Beta-barrel_CAF17_C"/>
    <property type="match status" value="1"/>
</dbReference>
<keyword evidence="4" id="KW-1185">Reference proteome</keyword>
<comment type="caution">
    <text evidence="3">The sequence shown here is derived from an EMBL/GenBank/DDBJ whole genome shotgun (WGS) entry which is preliminary data.</text>
</comment>
<evidence type="ECO:0000313" key="3">
    <source>
        <dbReference type="EMBL" id="PKU22253.1"/>
    </source>
</evidence>
<reference evidence="4" key="1">
    <citation type="submission" date="2017-12" db="EMBL/GenBank/DDBJ databases">
        <title>Draft genome sequence of Telmatospirillum siberiense 26-4b1T, an acidotolerant peatland alphaproteobacterium potentially involved in sulfur cycling.</title>
        <authorList>
            <person name="Hausmann B."/>
            <person name="Pjevac P."/>
            <person name="Schreck K."/>
            <person name="Herbold C.W."/>
            <person name="Daims H."/>
            <person name="Wagner M."/>
            <person name="Pester M."/>
            <person name="Loy A."/>
        </authorList>
    </citation>
    <scope>NUCLEOTIDE SEQUENCE [LARGE SCALE GENOMIC DNA]</scope>
    <source>
        <strain evidence="4">26-4b1</strain>
    </source>
</reference>
<accession>A0A2N3PPA6</accession>
<dbReference type="Proteomes" id="UP000233293">
    <property type="component" value="Unassembled WGS sequence"/>
</dbReference>
<dbReference type="GO" id="GO:0016226">
    <property type="term" value="P:iron-sulfur cluster assembly"/>
    <property type="evidence" value="ECO:0007669"/>
    <property type="project" value="TreeGrafter"/>
</dbReference>
<dbReference type="PANTHER" id="PTHR22602">
    <property type="entry name" value="TRANSFERASE CAF17, MITOCHONDRIAL-RELATED"/>
    <property type="match status" value="1"/>
</dbReference>
<dbReference type="PIRSF" id="PIRSF006487">
    <property type="entry name" value="GcvT"/>
    <property type="match status" value="1"/>
</dbReference>
<evidence type="ECO:0000259" key="2">
    <source>
        <dbReference type="Pfam" id="PF25455"/>
    </source>
</evidence>
<dbReference type="AlphaFoldDB" id="A0A2N3PPA6"/>
<dbReference type="RefSeq" id="WP_101252912.1">
    <property type="nucleotide sequence ID" value="NZ_PIUM01000035.1"/>
</dbReference>
<dbReference type="EMBL" id="PIUM01000035">
    <property type="protein sequence ID" value="PKU22253.1"/>
    <property type="molecule type" value="Genomic_DNA"/>
</dbReference>